<accession>A0A7T0KEX0</accession>
<dbReference type="Proteomes" id="UP000594681">
    <property type="component" value="Chromosome"/>
</dbReference>
<evidence type="ECO:0000313" key="1">
    <source>
        <dbReference type="EMBL" id="QPK79536.1"/>
    </source>
</evidence>
<dbReference type="AlphaFoldDB" id="A0A7T0KEX0"/>
<reference evidence="1 2" key="1">
    <citation type="submission" date="2020-11" db="EMBL/GenBank/DDBJ databases">
        <title>Corynebacterium sp. ZJ-599.</title>
        <authorList>
            <person name="Zhou J."/>
        </authorList>
    </citation>
    <scope>NUCLEOTIDE SEQUENCE [LARGE SCALE GENOMIC DNA]</scope>
    <source>
        <strain evidence="1 2">ZJ-599</strain>
    </source>
</reference>
<protein>
    <submittedName>
        <fullName evidence="1">Uncharacterized protein</fullName>
    </submittedName>
</protein>
<name>A0A7T0KEX0_9CORY</name>
<dbReference type="KEGG" id="cliz:G7Y31_02160"/>
<evidence type="ECO:0000313" key="2">
    <source>
        <dbReference type="Proteomes" id="UP000594681"/>
    </source>
</evidence>
<dbReference type="EMBL" id="CP064954">
    <property type="protein sequence ID" value="QPK79536.1"/>
    <property type="molecule type" value="Genomic_DNA"/>
</dbReference>
<gene>
    <name evidence="1" type="ORF">G7Y31_02160</name>
</gene>
<organism evidence="1 2">
    <name type="scientific">Corynebacterium lizhenjunii</name>
    <dbReference type="NCBI Taxonomy" id="2709394"/>
    <lineage>
        <taxon>Bacteria</taxon>
        <taxon>Bacillati</taxon>
        <taxon>Actinomycetota</taxon>
        <taxon>Actinomycetes</taxon>
        <taxon>Mycobacteriales</taxon>
        <taxon>Corynebacteriaceae</taxon>
        <taxon>Corynebacterium</taxon>
    </lineage>
</organism>
<sequence length="63" mass="6826">MQKLPTAAEQTKRANELEKEAFALYGLLPYANGPAMTGVKKGLANFGPAAFGSIRKEDIGWEK</sequence>
<keyword evidence="2" id="KW-1185">Reference proteome</keyword>
<proteinExistence type="predicted"/>